<evidence type="ECO:0000313" key="3">
    <source>
        <dbReference type="Proteomes" id="UP001064933"/>
    </source>
</evidence>
<dbReference type="Gene3D" id="3.20.20.150">
    <property type="entry name" value="Divalent-metal-dependent TIM barrel enzymes"/>
    <property type="match status" value="1"/>
</dbReference>
<dbReference type="Pfam" id="PF05114">
    <property type="entry name" value="MbnB_TglH_ChrH"/>
    <property type="match status" value="1"/>
</dbReference>
<keyword evidence="3" id="KW-1185">Reference proteome</keyword>
<dbReference type="HAMAP" id="MF_00697">
    <property type="entry name" value="UPF0276"/>
    <property type="match status" value="1"/>
</dbReference>
<dbReference type="PANTHER" id="PTHR42194">
    <property type="entry name" value="UPF0276 PROTEIN HI_1600"/>
    <property type="match status" value="1"/>
</dbReference>
<protein>
    <recommendedName>
        <fullName evidence="1">UPF0276 protein N4261_07020</fullName>
    </recommendedName>
</protein>
<evidence type="ECO:0000313" key="2">
    <source>
        <dbReference type="EMBL" id="UXH79658.1"/>
    </source>
</evidence>
<proteinExistence type="inferred from homology"/>
<accession>A0ABY6B5Q9</accession>
<dbReference type="Proteomes" id="UP001064933">
    <property type="component" value="Chromosome"/>
</dbReference>
<comment type="similarity">
    <text evidence="1">Belongs to the UPF0276 family.</text>
</comment>
<name>A0ABY6B5Q9_9BURK</name>
<dbReference type="EMBL" id="CP104562">
    <property type="protein sequence ID" value="UXH79658.1"/>
    <property type="molecule type" value="Genomic_DNA"/>
</dbReference>
<dbReference type="RefSeq" id="WP_261759478.1">
    <property type="nucleotide sequence ID" value="NZ_CP104562.2"/>
</dbReference>
<dbReference type="InterPro" id="IPR036237">
    <property type="entry name" value="Xyl_isomerase-like_sf"/>
</dbReference>
<evidence type="ECO:0000256" key="1">
    <source>
        <dbReference type="HAMAP-Rule" id="MF_00697"/>
    </source>
</evidence>
<dbReference type="SUPFAM" id="SSF51658">
    <property type="entry name" value="Xylose isomerase-like"/>
    <property type="match status" value="1"/>
</dbReference>
<organism evidence="2 3">
    <name type="scientific">Roseateles amylovorans</name>
    <dbReference type="NCBI Taxonomy" id="2978473"/>
    <lineage>
        <taxon>Bacteria</taxon>
        <taxon>Pseudomonadati</taxon>
        <taxon>Pseudomonadota</taxon>
        <taxon>Betaproteobacteria</taxon>
        <taxon>Burkholderiales</taxon>
        <taxon>Sphaerotilaceae</taxon>
        <taxon>Roseateles</taxon>
    </lineage>
</organism>
<dbReference type="InterPro" id="IPR007801">
    <property type="entry name" value="MbnB/TglH/ChrH"/>
</dbReference>
<dbReference type="NCBIfam" id="NF003818">
    <property type="entry name" value="PRK05409.1"/>
    <property type="match status" value="1"/>
</dbReference>
<dbReference type="PANTHER" id="PTHR42194:SF1">
    <property type="entry name" value="UPF0276 PROTEIN HI_1600"/>
    <property type="match status" value="1"/>
</dbReference>
<gene>
    <name evidence="2" type="ORF">N4261_07020</name>
</gene>
<reference evidence="2" key="1">
    <citation type="submission" date="2022-10" db="EMBL/GenBank/DDBJ databases">
        <title>Characterization and whole genome sequencing of a new Roseateles species, isolated from fresh water.</title>
        <authorList>
            <person name="Guliayeva D.Y."/>
            <person name="Akhremchuk A.E."/>
            <person name="Sikolenko M.A."/>
            <person name="Valentovich L.N."/>
            <person name="Sidarenka A.V."/>
        </authorList>
    </citation>
    <scope>NUCLEOTIDE SEQUENCE</scope>
    <source>
        <strain evidence="2">BIM B-1768</strain>
    </source>
</reference>
<sequence length="281" mass="31115">MSSITRPSPGFGLGLRSAHYSAFLAEPQPVDWLEIISENYMVPGGKPMQMLEAIRASYPMAMHGVSLSIGAVAGPDLAYLRQLRALTERVQPLWVSDHLCWTGVHGRQMHDLLPLPYTEEALAVVAGNVARVQDALGRRLVLENVSSYIEYKQSAMSEAQFLAELCRRSDCLLLVDLNNIHVSAVNHGFDAMDYLDALPQGRVQQFHLAGHSDYGDHLVDTHDHPVASPVWALYREVLRRFGPVATMIERDDRIPPLPELLAELDMARAIASEVAVEAFPA</sequence>